<protein>
    <submittedName>
        <fullName evidence="2">Unannotated protein</fullName>
    </submittedName>
</protein>
<dbReference type="PANTHER" id="PTHR30336">
    <property type="entry name" value="INNER MEMBRANE PROTEIN, PROBABLE PERMEASE"/>
    <property type="match status" value="1"/>
</dbReference>
<evidence type="ECO:0000259" key="1">
    <source>
        <dbReference type="Pfam" id="PF02698"/>
    </source>
</evidence>
<evidence type="ECO:0000313" key="2">
    <source>
        <dbReference type="EMBL" id="CAB4670259.1"/>
    </source>
</evidence>
<proteinExistence type="predicted"/>
<dbReference type="EMBL" id="CAEZWS010000059">
    <property type="protein sequence ID" value="CAB4670259.1"/>
    <property type="molecule type" value="Genomic_DNA"/>
</dbReference>
<dbReference type="InterPro" id="IPR003848">
    <property type="entry name" value="DUF218"/>
</dbReference>
<accession>A0A6J6MAB3</accession>
<dbReference type="PANTHER" id="PTHR30336:SF20">
    <property type="entry name" value="DUF218 DOMAIN-CONTAINING PROTEIN"/>
    <property type="match status" value="1"/>
</dbReference>
<dbReference type="Pfam" id="PF02698">
    <property type="entry name" value="DUF218"/>
    <property type="match status" value="1"/>
</dbReference>
<name>A0A6J6MAB3_9ZZZZ</name>
<dbReference type="GO" id="GO:0005886">
    <property type="term" value="C:plasma membrane"/>
    <property type="evidence" value="ECO:0007669"/>
    <property type="project" value="TreeGrafter"/>
</dbReference>
<sequence length="224" mass="24528">MKWPPSNLKMRFLGADVFLFKIIRKIVGAIVLLAIVIPVFTIGKTWISAHDSTIASADAIVVLGAAQFDGRPSDALEARVIEAKRIYDRGLAKVIFTVGGGAPGDRTTEAATSKFWLSTLGIKSRNIIAIEKGRDTLVSTQSYVAQMKKMKFKSVIIVTDPYHCLRAMTMANDLGSTSYCSPVLTGPNSLEHSNLRYLLRESGAYLAYITLGRRGIHVSDHLNQ</sequence>
<dbReference type="AlphaFoldDB" id="A0A6J6MAB3"/>
<dbReference type="CDD" id="cd06259">
    <property type="entry name" value="YdcF-like"/>
    <property type="match status" value="1"/>
</dbReference>
<organism evidence="2">
    <name type="scientific">freshwater metagenome</name>
    <dbReference type="NCBI Taxonomy" id="449393"/>
    <lineage>
        <taxon>unclassified sequences</taxon>
        <taxon>metagenomes</taxon>
        <taxon>ecological metagenomes</taxon>
    </lineage>
</organism>
<gene>
    <name evidence="2" type="ORF">UFOPK2288_00999</name>
</gene>
<reference evidence="2" key="1">
    <citation type="submission" date="2020-05" db="EMBL/GenBank/DDBJ databases">
        <authorList>
            <person name="Chiriac C."/>
            <person name="Salcher M."/>
            <person name="Ghai R."/>
            <person name="Kavagutti S V."/>
        </authorList>
    </citation>
    <scope>NUCLEOTIDE SEQUENCE</scope>
</reference>
<dbReference type="InterPro" id="IPR051599">
    <property type="entry name" value="Cell_Envelope_Assoc"/>
</dbReference>
<feature type="domain" description="DUF218" evidence="1">
    <location>
        <begin position="58"/>
        <end position="201"/>
    </location>
</feature>